<reference evidence="2 3" key="1">
    <citation type="submission" date="2021-06" db="EMBL/GenBank/DDBJ databases">
        <title>Sphingomonas sp. XMGL2, whole genome shotgun sequencing project.</title>
        <authorList>
            <person name="Zhao G."/>
            <person name="Shen L."/>
        </authorList>
    </citation>
    <scope>NUCLEOTIDE SEQUENCE [LARGE SCALE GENOMIC DNA]</scope>
    <source>
        <strain evidence="2 3">XMGL2</strain>
    </source>
</reference>
<dbReference type="EMBL" id="JAHKRT010000003">
    <property type="protein sequence ID" value="MBU3077803.1"/>
    <property type="molecule type" value="Genomic_DNA"/>
</dbReference>
<evidence type="ECO:0000313" key="2">
    <source>
        <dbReference type="EMBL" id="MBU3077803.1"/>
    </source>
</evidence>
<keyword evidence="3" id="KW-1185">Reference proteome</keyword>
<organism evidence="2 3">
    <name type="scientific">Sphingomonas quercus</name>
    <dbReference type="NCBI Taxonomy" id="2842451"/>
    <lineage>
        <taxon>Bacteria</taxon>
        <taxon>Pseudomonadati</taxon>
        <taxon>Pseudomonadota</taxon>
        <taxon>Alphaproteobacteria</taxon>
        <taxon>Sphingomonadales</taxon>
        <taxon>Sphingomonadaceae</taxon>
        <taxon>Sphingomonas</taxon>
    </lineage>
</organism>
<protein>
    <submittedName>
        <fullName evidence="2">Crp/Fnr family transcriptional regulator</fullName>
    </submittedName>
</protein>
<dbReference type="RefSeq" id="WP_216322834.1">
    <property type="nucleotide sequence ID" value="NZ_JAHKRT010000003.1"/>
</dbReference>
<comment type="caution">
    <text evidence="2">The sequence shown here is derived from an EMBL/GenBank/DDBJ whole genome shotgun (WGS) entry which is preliminary data.</text>
</comment>
<dbReference type="PROSITE" id="PS51063">
    <property type="entry name" value="HTH_CRP_2"/>
    <property type="match status" value="1"/>
</dbReference>
<dbReference type="Proteomes" id="UP000776276">
    <property type="component" value="Unassembled WGS sequence"/>
</dbReference>
<evidence type="ECO:0000313" key="3">
    <source>
        <dbReference type="Proteomes" id="UP000776276"/>
    </source>
</evidence>
<dbReference type="Pfam" id="PF00027">
    <property type="entry name" value="cNMP_binding"/>
    <property type="match status" value="1"/>
</dbReference>
<sequence length="234" mass="25454">MKLTAGERDVLRVLESQRRTVSRGTMLRRERDPADGMWVLQSGWAASALGMPDGSRQITKVHLPGDVVGTPGGALNGGVETVSMLTSGIVSPFPRSVLTTVFRDHQRLAALFFVLVQVERVSLSDRIASIGRTDARARVAALLLDLTHRLRLTNPAMEDRLSLPMTQEDIGDTVGLTAVHVNRMMRALADDGLIARGPGSIRLLDEPGLARISGYISRWSSPDTSWLPEPPEDA</sequence>
<dbReference type="CDD" id="cd00092">
    <property type="entry name" value="HTH_CRP"/>
    <property type="match status" value="1"/>
</dbReference>
<gene>
    <name evidence="2" type="ORF">KOF26_07980</name>
</gene>
<accession>A0ABS6BHM3</accession>
<dbReference type="Pfam" id="PF13545">
    <property type="entry name" value="HTH_Crp_2"/>
    <property type="match status" value="1"/>
</dbReference>
<dbReference type="InterPro" id="IPR000595">
    <property type="entry name" value="cNMP-bd_dom"/>
</dbReference>
<feature type="domain" description="HTH crp-type" evidence="1">
    <location>
        <begin position="133"/>
        <end position="207"/>
    </location>
</feature>
<dbReference type="CDD" id="cd00038">
    <property type="entry name" value="CAP_ED"/>
    <property type="match status" value="1"/>
</dbReference>
<dbReference type="InterPro" id="IPR012318">
    <property type="entry name" value="HTH_CRP"/>
</dbReference>
<evidence type="ECO:0000259" key="1">
    <source>
        <dbReference type="PROSITE" id="PS51063"/>
    </source>
</evidence>
<name>A0ABS6BHM3_9SPHN</name>
<proteinExistence type="predicted"/>
<dbReference type="SMART" id="SM00419">
    <property type="entry name" value="HTH_CRP"/>
    <property type="match status" value="1"/>
</dbReference>